<dbReference type="OrthoDB" id="9772575at2"/>
<dbReference type="RefSeq" id="WP_077279454.1">
    <property type="nucleotide sequence ID" value="NZ_MVBK01000077.1"/>
</dbReference>
<dbReference type="STRING" id="108003.B1C78_12305"/>
<evidence type="ECO:0000313" key="2">
    <source>
        <dbReference type="EMBL" id="OOG23117.1"/>
    </source>
</evidence>
<dbReference type="InterPro" id="IPR010653">
    <property type="entry name" value="NlpB/DapX"/>
</dbReference>
<evidence type="ECO:0000313" key="3">
    <source>
        <dbReference type="Proteomes" id="UP000189462"/>
    </source>
</evidence>
<dbReference type="Proteomes" id="UP000189462">
    <property type="component" value="Unassembled WGS sequence"/>
</dbReference>
<name>A0A1V3NDE1_9GAMM</name>
<organism evidence="2 3">
    <name type="scientific">Thioalkalivibrio denitrificans</name>
    <dbReference type="NCBI Taxonomy" id="108003"/>
    <lineage>
        <taxon>Bacteria</taxon>
        <taxon>Pseudomonadati</taxon>
        <taxon>Pseudomonadota</taxon>
        <taxon>Gammaproteobacteria</taxon>
        <taxon>Chromatiales</taxon>
        <taxon>Ectothiorhodospiraceae</taxon>
        <taxon>Thioalkalivibrio</taxon>
    </lineage>
</organism>
<evidence type="ECO:0000256" key="1">
    <source>
        <dbReference type="SAM" id="MobiDB-lite"/>
    </source>
</evidence>
<keyword evidence="3" id="KW-1185">Reference proteome</keyword>
<sequence>MQAKPLSSVSLAGILVPVLVISLAGCGMLGDRRDTAHEGAQSGRALEIPPDLLPPELDATYRVPPREDGRVSAVEAERRQQQPSGILGAAPAPDVTADRVALREIGEMSVRREGSIRWLEVRAAPDELWQGLRSFWRDQGFDLVRDEPAVGVMETDWKESEAGVDIGEFRAALGRVLGTRHDAGYQDKFRVRLERDDDGLTSVFIAHRGVEQTVDDPQVGGIRWAMRPADPNLEAEMLTRLMVFLGRDEDEVRGIVDHVADTGPSVRERQVDGEPVLEMRGEYTRVWRQVGLSLDRAGLLVDDQDRRNGIFHVTYSPHVTGSRGGVFARMFRRDPVGGDGRYQIRLVQDDSWVRITARDREGEPLRTGDARTVLELLRDEIR</sequence>
<protein>
    <submittedName>
        <fullName evidence="2">NlpB/DapX family lipoprotein</fullName>
    </submittedName>
</protein>
<comment type="caution">
    <text evidence="2">The sequence shown here is derived from an EMBL/GenBank/DDBJ whole genome shotgun (WGS) entry which is preliminary data.</text>
</comment>
<keyword evidence="2" id="KW-0449">Lipoprotein</keyword>
<accession>A0A1V3NDE1</accession>
<reference evidence="2 3" key="1">
    <citation type="submission" date="2017-02" db="EMBL/GenBank/DDBJ databases">
        <title>Genomic diversity within the haloalkaliphilic genus Thioalkalivibrio.</title>
        <authorList>
            <person name="Ahn A.-C."/>
            <person name="Meier-Kolthoff J."/>
            <person name="Overmars L."/>
            <person name="Richter M."/>
            <person name="Woyke T."/>
            <person name="Sorokin D.Y."/>
            <person name="Muyzer G."/>
        </authorList>
    </citation>
    <scope>NUCLEOTIDE SEQUENCE [LARGE SCALE GENOMIC DNA]</scope>
    <source>
        <strain evidence="2 3">ALJD</strain>
    </source>
</reference>
<proteinExistence type="predicted"/>
<dbReference type="AlphaFoldDB" id="A0A1V3NDE1"/>
<dbReference type="Gene3D" id="3.30.310.170">
    <property type="entry name" value="Outer membrane protein assembly factor BamC"/>
    <property type="match status" value="1"/>
</dbReference>
<gene>
    <name evidence="2" type="ORF">B1C78_12305</name>
</gene>
<dbReference type="PROSITE" id="PS51257">
    <property type="entry name" value="PROKAR_LIPOPROTEIN"/>
    <property type="match status" value="1"/>
</dbReference>
<feature type="region of interest" description="Disordered" evidence="1">
    <location>
        <begin position="34"/>
        <end position="56"/>
    </location>
</feature>
<feature type="compositionally biased region" description="Low complexity" evidence="1">
    <location>
        <begin position="46"/>
        <end position="56"/>
    </location>
</feature>
<dbReference type="Pfam" id="PF06804">
    <property type="entry name" value="Lipoprotein_18"/>
    <property type="match status" value="1"/>
</dbReference>
<dbReference type="InterPro" id="IPR042268">
    <property type="entry name" value="BamC_C"/>
</dbReference>
<dbReference type="EMBL" id="MVBK01000077">
    <property type="protein sequence ID" value="OOG23117.1"/>
    <property type="molecule type" value="Genomic_DNA"/>
</dbReference>